<comment type="caution">
    <text evidence="3">The sequence shown here is derived from an EMBL/GenBank/DDBJ whole genome shotgun (WGS) entry which is preliminary data.</text>
</comment>
<dbReference type="Proteomes" id="UP000579605">
    <property type="component" value="Unassembled WGS sequence"/>
</dbReference>
<evidence type="ECO:0000313" key="4">
    <source>
        <dbReference type="Proteomes" id="UP000579605"/>
    </source>
</evidence>
<feature type="domain" description="Restriction endonuclease AspBHI N-terminal" evidence="2">
    <location>
        <begin position="264"/>
        <end position="316"/>
    </location>
</feature>
<proteinExistence type="predicted"/>
<dbReference type="AlphaFoldDB" id="A0A852ZUW1"/>
<evidence type="ECO:0000259" key="2">
    <source>
        <dbReference type="Pfam" id="PF18062"/>
    </source>
</evidence>
<dbReference type="Gene3D" id="2.30.280.20">
    <property type="match status" value="1"/>
</dbReference>
<evidence type="ECO:0000313" key="3">
    <source>
        <dbReference type="EMBL" id="NYH92486.1"/>
    </source>
</evidence>
<organism evidence="3 4">
    <name type="scientific">Actinopolymorpha rutila</name>
    <dbReference type="NCBI Taxonomy" id="446787"/>
    <lineage>
        <taxon>Bacteria</taxon>
        <taxon>Bacillati</taxon>
        <taxon>Actinomycetota</taxon>
        <taxon>Actinomycetes</taxon>
        <taxon>Propionibacteriales</taxon>
        <taxon>Actinopolymorphaceae</taxon>
        <taxon>Actinopolymorpha</taxon>
    </lineage>
</organism>
<evidence type="ECO:0000256" key="1">
    <source>
        <dbReference type="SAM" id="MobiDB-lite"/>
    </source>
</evidence>
<dbReference type="InterPro" id="IPR041409">
    <property type="entry name" value="RE_AspBHI_N"/>
</dbReference>
<feature type="region of interest" description="Disordered" evidence="1">
    <location>
        <begin position="487"/>
        <end position="515"/>
    </location>
</feature>
<feature type="region of interest" description="Disordered" evidence="1">
    <location>
        <begin position="313"/>
        <end position="353"/>
    </location>
</feature>
<feature type="region of interest" description="Disordered" evidence="1">
    <location>
        <begin position="196"/>
        <end position="215"/>
    </location>
</feature>
<dbReference type="Pfam" id="PF18062">
    <property type="entry name" value="RE_AspBHI_N"/>
    <property type="match status" value="1"/>
</dbReference>
<protein>
    <recommendedName>
        <fullName evidence="2">Restriction endonuclease AspBHI N-terminal domain-containing protein</fullName>
    </recommendedName>
</protein>
<sequence length="515" mass="55081">MQGPPNRRRAVAAPQTSPSGSPSAACSSPARVRAPTPSRTHAAPNAAPRAEPRCASSTERWCPASCTTAPPTFPCPHRVYLFRFPAWGLYKVGITNNGNEHACRPTATAAEPVVEVATVPHRAAALWAGAEVLSLVTAWPATGLPASNASTAGPRCGMQPHRSPCVWPTSSSTHRASRWTRRWCWTGRRTGCRPRQPRLAAGWSDGPVTGSVSPASAPGVDAAKQAHRIYGDPVTSSRQLYSFDKLRGADLVLDAEYAGGTAGHTGDDPIQRLLPVGNQGGFRFARSSKREGVKLAVLYTSGRSPDWPDILDEKTGGCGRVDSPPRQSYPGARRSNLRATPYGPRSRSRAQLGARERRISLGIARIDPLWLCHRVSKWPGVTLLNLLDERQWGTSVSAITRGPQIQTSMRTFCRCPLRLSTGGAKVRTSARVQVRPGPVLATALAKGDALRVCSRTRGHVFSRRARARSCAWRATVILDFAAHSGHAVGTPASSKVKPDRVAGLPDLAGFPGNGT</sequence>
<dbReference type="EMBL" id="JACBZH010000001">
    <property type="protein sequence ID" value="NYH92486.1"/>
    <property type="molecule type" value="Genomic_DNA"/>
</dbReference>
<keyword evidence="4" id="KW-1185">Reference proteome</keyword>
<feature type="region of interest" description="Disordered" evidence="1">
    <location>
        <begin position="1"/>
        <end position="53"/>
    </location>
</feature>
<reference evidence="3 4" key="1">
    <citation type="submission" date="2020-07" db="EMBL/GenBank/DDBJ databases">
        <title>Sequencing the genomes of 1000 actinobacteria strains.</title>
        <authorList>
            <person name="Klenk H.-P."/>
        </authorList>
    </citation>
    <scope>NUCLEOTIDE SEQUENCE [LARGE SCALE GENOMIC DNA]</scope>
    <source>
        <strain evidence="3 4">DSM 18448</strain>
    </source>
</reference>
<feature type="compositionally biased region" description="Low complexity" evidence="1">
    <location>
        <begin position="17"/>
        <end position="53"/>
    </location>
</feature>
<feature type="compositionally biased region" description="Basic residues" evidence="1">
    <location>
        <begin position="1"/>
        <end position="10"/>
    </location>
</feature>
<name>A0A852ZUW1_9ACTN</name>
<accession>A0A852ZUW1</accession>
<gene>
    <name evidence="3" type="ORF">F4554_005124</name>
</gene>